<evidence type="ECO:0000313" key="2">
    <source>
        <dbReference type="Proteomes" id="UP000187455"/>
    </source>
</evidence>
<organism evidence="1 2">
    <name type="scientific">Smittium mucronatum</name>
    <dbReference type="NCBI Taxonomy" id="133383"/>
    <lineage>
        <taxon>Eukaryota</taxon>
        <taxon>Fungi</taxon>
        <taxon>Fungi incertae sedis</taxon>
        <taxon>Zoopagomycota</taxon>
        <taxon>Kickxellomycotina</taxon>
        <taxon>Harpellomycetes</taxon>
        <taxon>Harpellales</taxon>
        <taxon>Legeriomycetaceae</taxon>
        <taxon>Smittium</taxon>
    </lineage>
</organism>
<sequence length="134" mass="15546">MFSEFLKFLDESSIRSFVRSEIDITPVLQKFREFGPTEEPSVKNIISKLCLLLALTEFLRASYIHLIDYVRIRVKNGILYLVIIVPKENRVGRPVEKPCQINADSDPILCLIQTYTVYKEKISRNFCPTPHAKK</sequence>
<keyword evidence="2" id="KW-1185">Reference proteome</keyword>
<dbReference type="Proteomes" id="UP000187455">
    <property type="component" value="Unassembled WGS sequence"/>
</dbReference>
<evidence type="ECO:0000313" key="1">
    <source>
        <dbReference type="EMBL" id="OLY85130.1"/>
    </source>
</evidence>
<reference evidence="1 2" key="1">
    <citation type="journal article" date="2016" name="Mol. Biol. Evol.">
        <title>Genome-Wide Survey of Gut Fungi (Harpellales) Reveals the First Horizontally Transferred Ubiquitin Gene from a Mosquito Host.</title>
        <authorList>
            <person name="Wang Y."/>
            <person name="White M.M."/>
            <person name="Kvist S."/>
            <person name="Moncalvo J.M."/>
        </authorList>
    </citation>
    <scope>NUCLEOTIDE SEQUENCE [LARGE SCALE GENOMIC DNA]</scope>
    <source>
        <strain evidence="1 2">ALG-7-W6</strain>
    </source>
</reference>
<dbReference type="EMBL" id="LSSL01000226">
    <property type="protein sequence ID" value="OLY85130.1"/>
    <property type="molecule type" value="Genomic_DNA"/>
</dbReference>
<accession>A0A1R0H7H2</accession>
<protein>
    <submittedName>
        <fullName evidence="1">Uncharacterized protein</fullName>
    </submittedName>
</protein>
<dbReference type="OrthoDB" id="2400069at2759"/>
<dbReference type="STRING" id="133383.A0A1R0H7H2"/>
<dbReference type="AlphaFoldDB" id="A0A1R0H7H2"/>
<comment type="caution">
    <text evidence="1">The sequence shown here is derived from an EMBL/GenBank/DDBJ whole genome shotgun (WGS) entry which is preliminary data.</text>
</comment>
<name>A0A1R0H7H2_9FUNG</name>
<gene>
    <name evidence="1" type="ORF">AYI68_g684</name>
</gene>
<proteinExistence type="predicted"/>